<comment type="caution">
    <text evidence="2">The sequence shown here is derived from an EMBL/GenBank/DDBJ whole genome shotgun (WGS) entry which is preliminary data.</text>
</comment>
<accession>A0A840NBU5</accession>
<evidence type="ECO:0000256" key="1">
    <source>
        <dbReference type="SAM" id="MobiDB-lite"/>
    </source>
</evidence>
<gene>
    <name evidence="2" type="ORF">HNQ36_005132</name>
</gene>
<dbReference type="AlphaFoldDB" id="A0A840NBU5"/>
<organism evidence="2 3">
    <name type="scientific">Afipia massiliensis</name>
    <dbReference type="NCBI Taxonomy" id="211460"/>
    <lineage>
        <taxon>Bacteria</taxon>
        <taxon>Pseudomonadati</taxon>
        <taxon>Pseudomonadota</taxon>
        <taxon>Alphaproteobacteria</taxon>
        <taxon>Hyphomicrobiales</taxon>
        <taxon>Nitrobacteraceae</taxon>
        <taxon>Afipia</taxon>
    </lineage>
</organism>
<dbReference type="EMBL" id="JACHIJ010000011">
    <property type="protein sequence ID" value="MBB5055121.1"/>
    <property type="molecule type" value="Genomic_DNA"/>
</dbReference>
<sequence length="36" mass="3944">MTESVESSGILEAKHCEEGSTADRCPPWNYPMVAAF</sequence>
<dbReference type="Proteomes" id="UP000521227">
    <property type="component" value="Unassembled WGS sequence"/>
</dbReference>
<feature type="region of interest" description="Disordered" evidence="1">
    <location>
        <begin position="1"/>
        <end position="24"/>
    </location>
</feature>
<evidence type="ECO:0000313" key="2">
    <source>
        <dbReference type="EMBL" id="MBB5055121.1"/>
    </source>
</evidence>
<evidence type="ECO:0000313" key="3">
    <source>
        <dbReference type="Proteomes" id="UP000521227"/>
    </source>
</evidence>
<protein>
    <submittedName>
        <fullName evidence="2">Uncharacterized protein</fullName>
    </submittedName>
</protein>
<reference evidence="2 3" key="1">
    <citation type="submission" date="2020-08" db="EMBL/GenBank/DDBJ databases">
        <title>Genomic Encyclopedia of Type Strains, Phase IV (KMG-IV): sequencing the most valuable type-strain genomes for metagenomic binning, comparative biology and taxonomic classification.</title>
        <authorList>
            <person name="Goeker M."/>
        </authorList>
    </citation>
    <scope>NUCLEOTIDE SEQUENCE [LARGE SCALE GENOMIC DNA]</scope>
    <source>
        <strain evidence="2 3">DSM 17498</strain>
    </source>
</reference>
<name>A0A840NBU5_9BRAD</name>
<proteinExistence type="predicted"/>